<reference evidence="2" key="1">
    <citation type="journal article" date="2023" name="Science">
        <title>Genome structures resolve the early diversification of teleost fishes.</title>
        <authorList>
            <person name="Parey E."/>
            <person name="Louis A."/>
            <person name="Montfort J."/>
            <person name="Bouchez O."/>
            <person name="Roques C."/>
            <person name="Iampietro C."/>
            <person name="Lluch J."/>
            <person name="Castinel A."/>
            <person name="Donnadieu C."/>
            <person name="Desvignes T."/>
            <person name="Floi Bucao C."/>
            <person name="Jouanno E."/>
            <person name="Wen M."/>
            <person name="Mejri S."/>
            <person name="Dirks R."/>
            <person name="Jansen H."/>
            <person name="Henkel C."/>
            <person name="Chen W.J."/>
            <person name="Zahm M."/>
            <person name="Cabau C."/>
            <person name="Klopp C."/>
            <person name="Thompson A.W."/>
            <person name="Robinson-Rechavi M."/>
            <person name="Braasch I."/>
            <person name="Lecointre G."/>
            <person name="Bobe J."/>
            <person name="Postlethwait J.H."/>
            <person name="Berthelot C."/>
            <person name="Roest Crollius H."/>
            <person name="Guiguen Y."/>
        </authorList>
    </citation>
    <scope>NUCLEOTIDE SEQUENCE</scope>
    <source>
        <strain evidence="2">NC1722</strain>
    </source>
</reference>
<accession>A0AAD7S803</accession>
<evidence type="ECO:0000313" key="2">
    <source>
        <dbReference type="EMBL" id="KAJ8397697.1"/>
    </source>
</evidence>
<dbReference type="AlphaFoldDB" id="A0AAD7S803"/>
<feature type="compositionally biased region" description="Polar residues" evidence="1">
    <location>
        <begin position="42"/>
        <end position="52"/>
    </location>
</feature>
<dbReference type="EMBL" id="JAINUG010000095">
    <property type="protein sequence ID" value="KAJ8397697.1"/>
    <property type="molecule type" value="Genomic_DNA"/>
</dbReference>
<feature type="region of interest" description="Disordered" evidence="1">
    <location>
        <begin position="14"/>
        <end position="64"/>
    </location>
</feature>
<protein>
    <submittedName>
        <fullName evidence="2">Uncharacterized protein</fullName>
    </submittedName>
</protein>
<dbReference type="Proteomes" id="UP001221898">
    <property type="component" value="Unassembled WGS sequence"/>
</dbReference>
<gene>
    <name evidence="2" type="ORF">AAFF_G00433860</name>
</gene>
<keyword evidence="3" id="KW-1185">Reference proteome</keyword>
<organism evidence="2 3">
    <name type="scientific">Aldrovandia affinis</name>
    <dbReference type="NCBI Taxonomy" id="143900"/>
    <lineage>
        <taxon>Eukaryota</taxon>
        <taxon>Metazoa</taxon>
        <taxon>Chordata</taxon>
        <taxon>Craniata</taxon>
        <taxon>Vertebrata</taxon>
        <taxon>Euteleostomi</taxon>
        <taxon>Actinopterygii</taxon>
        <taxon>Neopterygii</taxon>
        <taxon>Teleostei</taxon>
        <taxon>Notacanthiformes</taxon>
        <taxon>Halosauridae</taxon>
        <taxon>Aldrovandia</taxon>
    </lineage>
</organism>
<feature type="non-terminal residue" evidence="2">
    <location>
        <position position="1"/>
    </location>
</feature>
<proteinExistence type="predicted"/>
<evidence type="ECO:0000313" key="3">
    <source>
        <dbReference type="Proteomes" id="UP001221898"/>
    </source>
</evidence>
<comment type="caution">
    <text evidence="2">The sequence shown here is derived from an EMBL/GenBank/DDBJ whole genome shotgun (WGS) entry which is preliminary data.</text>
</comment>
<sequence length="187" mass="20066">FHTSVPSTCVKHLLSDDAGGTGRDSNRGGLPPTALPSGPGQEVTSLSPSQEDMGQGLYPPGQSQDRFQRLDARQSQSEPGIPSHLINNVEIFSTIERLMGRLQQLRVPARISACLADISAWMSTHHLKLNLGKTELLFLPAKGSPMIDASITGEGSIVSPPQSARSLGETLDNQLRFSGHIAAIFWT</sequence>
<evidence type="ECO:0000256" key="1">
    <source>
        <dbReference type="SAM" id="MobiDB-lite"/>
    </source>
</evidence>
<name>A0AAD7S803_9TELE</name>